<evidence type="ECO:0000313" key="2">
    <source>
        <dbReference type="Proteomes" id="UP000235564"/>
    </source>
</evidence>
<dbReference type="RefSeq" id="WP_102697210.1">
    <property type="nucleotide sequence ID" value="NZ_PNGJ01000004.1"/>
</dbReference>
<organism evidence="1 2">
    <name type="scientific">Hoylesella buccalis</name>
    <dbReference type="NCBI Taxonomy" id="28127"/>
    <lineage>
        <taxon>Bacteria</taxon>
        <taxon>Pseudomonadati</taxon>
        <taxon>Bacteroidota</taxon>
        <taxon>Bacteroidia</taxon>
        <taxon>Bacteroidales</taxon>
        <taxon>Prevotellaceae</taxon>
        <taxon>Hoylesella</taxon>
    </lineage>
</organism>
<sequence>MNKNIKMILLLILLFVIYSCTTNTVKKESLSGNSQKDSISTKYDDSIVVRSHVDKTIGKELSLWMHNKSNKPIRLKKEYQIQVLEDSSWLTLVKAHLDAEPSIHPKDTLTVKFDLKIPEVSRNLLKEKIGRWTYSHKETYRIINIIYVDNQKDTLPIKTLFNTGNLNFVYGGKKHGVIITELH</sequence>
<name>A0A2N6QR35_9BACT</name>
<comment type="caution">
    <text evidence="1">The sequence shown here is derived from an EMBL/GenBank/DDBJ whole genome shotgun (WGS) entry which is preliminary data.</text>
</comment>
<dbReference type="AlphaFoldDB" id="A0A2N6QR35"/>
<dbReference type="EMBL" id="PNGJ01000004">
    <property type="protein sequence ID" value="PMC24299.1"/>
    <property type="molecule type" value="Genomic_DNA"/>
</dbReference>
<proteinExistence type="predicted"/>
<reference evidence="1 2" key="1">
    <citation type="submission" date="2017-09" db="EMBL/GenBank/DDBJ databases">
        <title>Bacterial strain isolated from the female urinary microbiota.</title>
        <authorList>
            <person name="Thomas-White K."/>
            <person name="Kumar N."/>
            <person name="Forster S."/>
            <person name="Putonti C."/>
            <person name="Lawley T."/>
            <person name="Wolfe A.J."/>
        </authorList>
    </citation>
    <scope>NUCLEOTIDE SEQUENCE [LARGE SCALE GENOMIC DNA]</scope>
    <source>
        <strain evidence="1 2">UMB0536</strain>
    </source>
</reference>
<dbReference type="PROSITE" id="PS51257">
    <property type="entry name" value="PROKAR_LIPOPROTEIN"/>
    <property type="match status" value="1"/>
</dbReference>
<evidence type="ECO:0000313" key="1">
    <source>
        <dbReference type="EMBL" id="PMC24299.1"/>
    </source>
</evidence>
<protein>
    <recommendedName>
        <fullName evidence="3">Lipoprotein</fullName>
    </recommendedName>
</protein>
<dbReference type="Proteomes" id="UP000235564">
    <property type="component" value="Unassembled WGS sequence"/>
</dbReference>
<evidence type="ECO:0008006" key="3">
    <source>
        <dbReference type="Google" id="ProtNLM"/>
    </source>
</evidence>
<accession>A0A2N6QR35</accession>
<gene>
    <name evidence="1" type="ORF">CJ231_06155</name>
</gene>